<feature type="transmembrane region" description="Helical" evidence="1">
    <location>
        <begin position="108"/>
        <end position="129"/>
    </location>
</feature>
<dbReference type="PaxDb" id="572546-Arcpr_1668"/>
<protein>
    <submittedName>
        <fullName evidence="2">Uncharacterized protein</fullName>
    </submittedName>
</protein>
<feature type="transmembrane region" description="Helical" evidence="1">
    <location>
        <begin position="76"/>
        <end position="96"/>
    </location>
</feature>
<evidence type="ECO:0000313" key="3">
    <source>
        <dbReference type="Proteomes" id="UP000001901"/>
    </source>
</evidence>
<name>D2RF20_ARCPA</name>
<sequence length="131" mass="14406">MRLASLVVGIGRKILNVGREKLAYKLAERYGISREEIEETKMEFVAWATEHNKPLNMASYIEFVKDRKGTVGLVDWIKGIIVLAILGVGVAIPIVVNTVQSVSVNDTTTQLVLSFIPPILAVTILLGFLGR</sequence>
<dbReference type="GeneID" id="71811033"/>
<dbReference type="AlphaFoldDB" id="D2RF20"/>
<dbReference type="eggNOG" id="arCOG11131">
    <property type="taxonomic scope" value="Archaea"/>
</dbReference>
<dbReference type="Proteomes" id="UP000001901">
    <property type="component" value="Chromosome"/>
</dbReference>
<accession>D2RF20</accession>
<dbReference type="EMBL" id="CP001857">
    <property type="protein sequence ID" value="ADB58714.1"/>
    <property type="molecule type" value="Genomic_DNA"/>
</dbReference>
<organism evidence="2 3">
    <name type="scientific">Archaeoglobus profundus (strain DSM 5631 / JCM 9629 / NBRC 100127 / Av18)</name>
    <dbReference type="NCBI Taxonomy" id="572546"/>
    <lineage>
        <taxon>Archaea</taxon>
        <taxon>Methanobacteriati</taxon>
        <taxon>Methanobacteriota</taxon>
        <taxon>Archaeoglobi</taxon>
        <taxon>Archaeoglobales</taxon>
        <taxon>Archaeoglobaceae</taxon>
        <taxon>Archaeoglobus</taxon>
    </lineage>
</organism>
<dbReference type="HOGENOM" id="CLU_1922664_0_0_2"/>
<keyword evidence="1" id="KW-1133">Transmembrane helix</keyword>
<keyword evidence="3" id="KW-1185">Reference proteome</keyword>
<dbReference type="KEGG" id="apo:Arcpr_1668"/>
<proteinExistence type="predicted"/>
<evidence type="ECO:0000313" key="2">
    <source>
        <dbReference type="EMBL" id="ADB58714.1"/>
    </source>
</evidence>
<evidence type="ECO:0000256" key="1">
    <source>
        <dbReference type="SAM" id="Phobius"/>
    </source>
</evidence>
<reference evidence="2 3" key="1">
    <citation type="journal article" date="2010" name="Stand. Genomic Sci.">
        <title>Complete genome sequence of Archaeoglobus profundus type strain (AV18).</title>
        <authorList>
            <person name="von Jan M."/>
            <person name="Lapidus A."/>
            <person name="Del Rio T.G."/>
            <person name="Copeland A."/>
            <person name="Tice H."/>
            <person name="Cheng J.F."/>
            <person name="Lucas S."/>
            <person name="Chen F."/>
            <person name="Nolan M."/>
            <person name="Goodwin L."/>
            <person name="Han C."/>
            <person name="Pitluck S."/>
            <person name="Liolios K."/>
            <person name="Ivanova N."/>
            <person name="Mavromatis K."/>
            <person name="Ovchinnikova G."/>
            <person name="Chertkov O."/>
            <person name="Pati A."/>
            <person name="Chen A."/>
            <person name="Palaniappan K."/>
            <person name="Land M."/>
            <person name="Hauser L."/>
            <person name="Chang Y.J."/>
            <person name="Jeffries C.D."/>
            <person name="Saunders E."/>
            <person name="Brettin T."/>
            <person name="Detter J.C."/>
            <person name="Chain P."/>
            <person name="Eichinger K."/>
            <person name="Huber H."/>
            <person name="Spring S."/>
            <person name="Rohde M."/>
            <person name="Goker M."/>
            <person name="Wirth R."/>
            <person name="Woyke T."/>
            <person name="Bristow J."/>
            <person name="Eisen J.A."/>
            <person name="Markowitz V."/>
            <person name="Hugenholtz P."/>
            <person name="Kyrpides N.C."/>
            <person name="Klenk H.P."/>
        </authorList>
    </citation>
    <scope>NUCLEOTIDE SEQUENCE [LARGE SCALE GENOMIC DNA]</scope>
    <source>
        <strain evidence="3">DSM 5631 / JCM 9629 / NBRC 100127 / Av18</strain>
    </source>
</reference>
<gene>
    <name evidence="2" type="ordered locus">Arcpr_1668</name>
</gene>
<dbReference type="RefSeq" id="WP_012941049.1">
    <property type="nucleotide sequence ID" value="NC_013741.1"/>
</dbReference>
<dbReference type="STRING" id="572546.Arcpr_1668"/>
<keyword evidence="1" id="KW-0812">Transmembrane</keyword>
<keyword evidence="1" id="KW-0472">Membrane</keyword>